<protein>
    <submittedName>
        <fullName evidence="2">Uncharacterized protein</fullName>
    </submittedName>
</protein>
<dbReference type="Proteomes" id="UP000009138">
    <property type="component" value="Unassembled WGS sequence"/>
</dbReference>
<keyword evidence="3" id="KW-1185">Reference proteome</keyword>
<dbReference type="GeneID" id="93610829"/>
<evidence type="ECO:0000313" key="2">
    <source>
        <dbReference type="EMBL" id="EIE79153.1"/>
    </source>
</evidence>
<dbReference type="AlphaFoldDB" id="I1BSH3"/>
<dbReference type="InParanoid" id="I1BSH3"/>
<dbReference type="RefSeq" id="XP_067514549.1">
    <property type="nucleotide sequence ID" value="XM_067658448.1"/>
</dbReference>
<evidence type="ECO:0000256" key="1">
    <source>
        <dbReference type="SAM" id="MobiDB-lite"/>
    </source>
</evidence>
<accession>I1BSH3</accession>
<name>I1BSH3_RHIO9</name>
<organism evidence="2 3">
    <name type="scientific">Rhizopus delemar (strain RA 99-880 / ATCC MYA-4621 / FGSC 9543 / NRRL 43880)</name>
    <name type="common">Mucormycosis agent</name>
    <name type="synonym">Rhizopus arrhizus var. delemar</name>
    <dbReference type="NCBI Taxonomy" id="246409"/>
    <lineage>
        <taxon>Eukaryota</taxon>
        <taxon>Fungi</taxon>
        <taxon>Fungi incertae sedis</taxon>
        <taxon>Mucoromycota</taxon>
        <taxon>Mucoromycotina</taxon>
        <taxon>Mucoromycetes</taxon>
        <taxon>Mucorales</taxon>
        <taxon>Mucorineae</taxon>
        <taxon>Rhizopodaceae</taxon>
        <taxon>Rhizopus</taxon>
    </lineage>
</organism>
<evidence type="ECO:0000313" key="3">
    <source>
        <dbReference type="Proteomes" id="UP000009138"/>
    </source>
</evidence>
<feature type="region of interest" description="Disordered" evidence="1">
    <location>
        <begin position="1"/>
        <end position="30"/>
    </location>
</feature>
<sequence length="30" mass="3398">MGADKYQIKHNPAITQGTRADEEKDLSCNY</sequence>
<dbReference type="EMBL" id="CH476733">
    <property type="protein sequence ID" value="EIE79153.1"/>
    <property type="molecule type" value="Genomic_DNA"/>
</dbReference>
<dbReference type="VEuPathDB" id="FungiDB:RO3G_03858"/>
<reference evidence="2 3" key="1">
    <citation type="journal article" date="2009" name="PLoS Genet.">
        <title>Genomic analysis of the basal lineage fungus Rhizopus oryzae reveals a whole-genome duplication.</title>
        <authorList>
            <person name="Ma L.-J."/>
            <person name="Ibrahim A.S."/>
            <person name="Skory C."/>
            <person name="Grabherr M.G."/>
            <person name="Burger G."/>
            <person name="Butler M."/>
            <person name="Elias M."/>
            <person name="Idnurm A."/>
            <person name="Lang B.F."/>
            <person name="Sone T."/>
            <person name="Abe A."/>
            <person name="Calvo S.E."/>
            <person name="Corrochano L.M."/>
            <person name="Engels R."/>
            <person name="Fu J."/>
            <person name="Hansberg W."/>
            <person name="Kim J.-M."/>
            <person name="Kodira C.D."/>
            <person name="Koehrsen M.J."/>
            <person name="Liu B."/>
            <person name="Miranda-Saavedra D."/>
            <person name="O'Leary S."/>
            <person name="Ortiz-Castellanos L."/>
            <person name="Poulter R."/>
            <person name="Rodriguez-Romero J."/>
            <person name="Ruiz-Herrera J."/>
            <person name="Shen Y.-Q."/>
            <person name="Zeng Q."/>
            <person name="Galagan J."/>
            <person name="Birren B.W."/>
            <person name="Cuomo C.A."/>
            <person name="Wickes B.L."/>
        </authorList>
    </citation>
    <scope>NUCLEOTIDE SEQUENCE [LARGE SCALE GENOMIC DNA]</scope>
    <source>
        <strain evidence="3">RA 99-880 / ATCC MYA-4621 / FGSC 9543 / NRRL 43880</strain>
    </source>
</reference>
<proteinExistence type="predicted"/>
<feature type="compositionally biased region" description="Basic and acidic residues" evidence="1">
    <location>
        <begin position="19"/>
        <end position="30"/>
    </location>
</feature>
<gene>
    <name evidence="2" type="ORF">RO3G_03858</name>
</gene>